<name>A0A0X3PGB0_SCHSO</name>
<dbReference type="InterPro" id="IPR018253">
    <property type="entry name" value="DnaJ_domain_CS"/>
</dbReference>
<evidence type="ECO:0000313" key="3">
    <source>
        <dbReference type="EMBL" id="JAP50853.1"/>
    </source>
</evidence>
<accession>A0A0X3PGB0</accession>
<feature type="domain" description="J" evidence="2">
    <location>
        <begin position="75"/>
        <end position="144"/>
    </location>
</feature>
<evidence type="ECO:0000259" key="2">
    <source>
        <dbReference type="PROSITE" id="PS50076"/>
    </source>
</evidence>
<organism evidence="3">
    <name type="scientific">Schistocephalus solidus</name>
    <name type="common">Tapeworm</name>
    <dbReference type="NCBI Taxonomy" id="70667"/>
    <lineage>
        <taxon>Eukaryota</taxon>
        <taxon>Metazoa</taxon>
        <taxon>Spiralia</taxon>
        <taxon>Lophotrochozoa</taxon>
        <taxon>Platyhelminthes</taxon>
        <taxon>Cestoda</taxon>
        <taxon>Eucestoda</taxon>
        <taxon>Diphyllobothriidea</taxon>
        <taxon>Diphyllobothriidae</taxon>
        <taxon>Schistocephalus</taxon>
    </lineage>
</organism>
<dbReference type="SUPFAM" id="SSF46565">
    <property type="entry name" value="Chaperone J-domain"/>
    <property type="match status" value="1"/>
</dbReference>
<sequence length="265" mass="29747">CDSQNRRTPLNGPYLTRCMNVITVGVNGVLRFCESHFRKCLIHVAREGGPCSCRVPLNPSTVRCCLSSSTGRGPCLYQILGITPYASQKEIRSAYYSKCKETHPDAQVSCCGSKPPAASQFHLVSHAYSVLGNPQLRHIYDLECGQTANFNPTSKSPLKDEFFSSTPYGHGISFAEASRIFNRRRRRSYSQDFDSPFAQPSASPPPQWRQRQERFRETPSSRTETEINPDQPHCLDRAVILGYVSIWCSLVAGLAYDCYLYLCGR</sequence>
<dbReference type="Gene3D" id="1.10.287.110">
    <property type="entry name" value="DnaJ domain"/>
    <property type="match status" value="1"/>
</dbReference>
<feature type="compositionally biased region" description="Basic and acidic residues" evidence="1">
    <location>
        <begin position="210"/>
        <end position="225"/>
    </location>
</feature>
<dbReference type="PROSITE" id="PS00636">
    <property type="entry name" value="DNAJ_1"/>
    <property type="match status" value="1"/>
</dbReference>
<gene>
    <name evidence="3" type="primary">DNJA2</name>
    <name evidence="3" type="ORF">TR151235</name>
</gene>
<evidence type="ECO:0000256" key="1">
    <source>
        <dbReference type="SAM" id="MobiDB-lite"/>
    </source>
</evidence>
<dbReference type="EMBL" id="GEEE01012372">
    <property type="protein sequence ID" value="JAP50853.1"/>
    <property type="molecule type" value="Transcribed_RNA"/>
</dbReference>
<reference evidence="3" key="1">
    <citation type="submission" date="2016-01" db="EMBL/GenBank/DDBJ databases">
        <title>Reference transcriptome for the parasite Schistocephalus solidus: insights into the molecular evolution of parasitism.</title>
        <authorList>
            <person name="Hebert F.O."/>
            <person name="Grambauer S."/>
            <person name="Barber I."/>
            <person name="Landry C.R."/>
            <person name="Aubin-Horth N."/>
        </authorList>
    </citation>
    <scope>NUCLEOTIDE SEQUENCE</scope>
</reference>
<dbReference type="AlphaFoldDB" id="A0A0X3PGB0"/>
<dbReference type="PRINTS" id="PR00625">
    <property type="entry name" value="JDOMAIN"/>
</dbReference>
<dbReference type="PANTHER" id="PTHR44873:SF1">
    <property type="entry name" value="DNAJ HOMOLOG SUBFAMILY C MEMBER 30, MITOCHONDRIAL"/>
    <property type="match status" value="1"/>
</dbReference>
<dbReference type="InterPro" id="IPR036869">
    <property type="entry name" value="J_dom_sf"/>
</dbReference>
<dbReference type="PROSITE" id="PS50076">
    <property type="entry name" value="DNAJ_2"/>
    <property type="match status" value="1"/>
</dbReference>
<proteinExistence type="predicted"/>
<dbReference type="PANTHER" id="PTHR44873">
    <property type="entry name" value="DNAJ HOMOLOG SUBFAMILY C MEMBER 30, MITOCHONDRIAL"/>
    <property type="match status" value="1"/>
</dbReference>
<dbReference type="CDD" id="cd06257">
    <property type="entry name" value="DnaJ"/>
    <property type="match status" value="1"/>
</dbReference>
<dbReference type="SMART" id="SM00271">
    <property type="entry name" value="DnaJ"/>
    <property type="match status" value="1"/>
</dbReference>
<dbReference type="InterPro" id="IPR053025">
    <property type="entry name" value="Mito_ATP_Synthase-Asso"/>
</dbReference>
<dbReference type="InterPro" id="IPR001623">
    <property type="entry name" value="DnaJ_domain"/>
</dbReference>
<dbReference type="Pfam" id="PF00226">
    <property type="entry name" value="DnaJ"/>
    <property type="match status" value="1"/>
</dbReference>
<protein>
    <submittedName>
        <fullName evidence="3">DnaJ homolog subfamily A member 2</fullName>
    </submittedName>
</protein>
<feature type="region of interest" description="Disordered" evidence="1">
    <location>
        <begin position="192"/>
        <end position="229"/>
    </location>
</feature>
<feature type="non-terminal residue" evidence="3">
    <location>
        <position position="1"/>
    </location>
</feature>